<evidence type="ECO:0000256" key="2">
    <source>
        <dbReference type="ARBA" id="ARBA00022737"/>
    </source>
</evidence>
<name>A0A2P5C3X2_PARAD</name>
<evidence type="ECO:0000313" key="4">
    <source>
        <dbReference type="Proteomes" id="UP000237105"/>
    </source>
</evidence>
<proteinExistence type="predicted"/>
<gene>
    <name evidence="3" type="ORF">PanWU01x14_186670</name>
</gene>
<keyword evidence="4" id="KW-1185">Reference proteome</keyword>
<dbReference type="PANTHER" id="PTHR19854">
    <property type="entry name" value="TRANSDUCIN BETA-LIKE 3"/>
    <property type="match status" value="1"/>
</dbReference>
<keyword evidence="1" id="KW-0853">WD repeat</keyword>
<protein>
    <submittedName>
        <fullName evidence="3">Guanine nucleotide-binding protein, beta subunit</fullName>
    </submittedName>
</protein>
<keyword evidence="2" id="KW-0677">Repeat</keyword>
<organism evidence="3 4">
    <name type="scientific">Parasponia andersonii</name>
    <name type="common">Sponia andersonii</name>
    <dbReference type="NCBI Taxonomy" id="3476"/>
    <lineage>
        <taxon>Eukaryota</taxon>
        <taxon>Viridiplantae</taxon>
        <taxon>Streptophyta</taxon>
        <taxon>Embryophyta</taxon>
        <taxon>Tracheophyta</taxon>
        <taxon>Spermatophyta</taxon>
        <taxon>Magnoliopsida</taxon>
        <taxon>eudicotyledons</taxon>
        <taxon>Gunneridae</taxon>
        <taxon>Pentapetalae</taxon>
        <taxon>rosids</taxon>
        <taxon>fabids</taxon>
        <taxon>Rosales</taxon>
        <taxon>Cannabaceae</taxon>
        <taxon>Parasponia</taxon>
    </lineage>
</organism>
<dbReference type="EMBL" id="JXTB01000180">
    <property type="protein sequence ID" value="PON55715.1"/>
    <property type="molecule type" value="Genomic_DNA"/>
</dbReference>
<dbReference type="STRING" id="3476.A0A2P5C3X2"/>
<dbReference type="OrthoDB" id="7668193at2759"/>
<dbReference type="SUPFAM" id="SSF50978">
    <property type="entry name" value="WD40 repeat-like"/>
    <property type="match status" value="1"/>
</dbReference>
<evidence type="ECO:0000313" key="3">
    <source>
        <dbReference type="EMBL" id="PON55715.1"/>
    </source>
</evidence>
<evidence type="ECO:0000256" key="1">
    <source>
        <dbReference type="ARBA" id="ARBA00022574"/>
    </source>
</evidence>
<dbReference type="AlphaFoldDB" id="A0A2P5C3X2"/>
<sequence length="110" mass="12040">MRLPQNCVDGSPNFSAKERGMCMAVQAFIPSESQGFINVLAGYEDGSMLWWDIRNPGFQVTSLKFHAEPVLSLCLDGSCNGGISGSADDKVLMYSLDRSLVTLCHYTLDI</sequence>
<dbReference type="InterPro" id="IPR036322">
    <property type="entry name" value="WD40_repeat_dom_sf"/>
</dbReference>
<comment type="caution">
    <text evidence="3">The sequence shown here is derived from an EMBL/GenBank/DDBJ whole genome shotgun (WGS) entry which is preliminary data.</text>
</comment>
<dbReference type="Gene3D" id="2.130.10.10">
    <property type="entry name" value="YVTN repeat-like/Quinoprotein amine dehydrogenase"/>
    <property type="match status" value="1"/>
</dbReference>
<reference evidence="4" key="1">
    <citation type="submission" date="2016-06" db="EMBL/GenBank/DDBJ databases">
        <title>Parallel loss of symbiosis genes in relatives of nitrogen-fixing non-legume Parasponia.</title>
        <authorList>
            <person name="Van Velzen R."/>
            <person name="Holmer R."/>
            <person name="Bu F."/>
            <person name="Rutten L."/>
            <person name="Van Zeijl A."/>
            <person name="Liu W."/>
            <person name="Santuari L."/>
            <person name="Cao Q."/>
            <person name="Sharma T."/>
            <person name="Shen D."/>
            <person name="Roswanjaya Y."/>
            <person name="Wardhani T."/>
            <person name="Kalhor M.S."/>
            <person name="Jansen J."/>
            <person name="Van den Hoogen J."/>
            <person name="Gungor B."/>
            <person name="Hartog M."/>
            <person name="Hontelez J."/>
            <person name="Verver J."/>
            <person name="Yang W.-C."/>
            <person name="Schijlen E."/>
            <person name="Repin R."/>
            <person name="Schilthuizen M."/>
            <person name="Schranz E."/>
            <person name="Heidstra R."/>
            <person name="Miyata K."/>
            <person name="Fedorova E."/>
            <person name="Kohlen W."/>
            <person name="Bisseling T."/>
            <person name="Smit S."/>
            <person name="Geurts R."/>
        </authorList>
    </citation>
    <scope>NUCLEOTIDE SEQUENCE [LARGE SCALE GENOMIC DNA]</scope>
    <source>
        <strain evidence="4">cv. WU1-14</strain>
    </source>
</reference>
<accession>A0A2P5C3X2</accession>
<dbReference type="Proteomes" id="UP000237105">
    <property type="component" value="Unassembled WGS sequence"/>
</dbReference>
<dbReference type="InterPro" id="IPR015943">
    <property type="entry name" value="WD40/YVTN_repeat-like_dom_sf"/>
</dbReference>
<dbReference type="PANTHER" id="PTHR19854:SF1">
    <property type="entry name" value="GUANINE NUCLEOTIDE-BINDING PROTEIN SUBUNIT BETA-LIKE PROTEIN 1"/>
    <property type="match status" value="1"/>
</dbReference>